<gene>
    <name evidence="2" type="ORF">PPENT_87.1.T0180249</name>
</gene>
<reference evidence="2" key="1">
    <citation type="submission" date="2021-01" db="EMBL/GenBank/DDBJ databases">
        <authorList>
            <consortium name="Genoscope - CEA"/>
            <person name="William W."/>
        </authorList>
    </citation>
    <scope>NUCLEOTIDE SEQUENCE</scope>
</reference>
<dbReference type="EMBL" id="CAJJDO010000018">
    <property type="protein sequence ID" value="CAD8148803.1"/>
    <property type="molecule type" value="Genomic_DNA"/>
</dbReference>
<dbReference type="Proteomes" id="UP000689195">
    <property type="component" value="Unassembled WGS sequence"/>
</dbReference>
<sequence>MNINQNLQISPFQNSNHYPSRITIIDQISPIKDIIPQYPNRPSQNYTRNSAREKPQLITTKSQTSIKCETNKIKKKQLFIEEEQEPPNNIAQAINLLDSLKLKYDNVLESKIETIISILRAQVFDKENCHPDQELIQSITSLQLTNKKLQNELQFKKNQISELEFTINKLNIQIKQLQQTNHNLNNDNQKLLQQLKQKEQKQANISILQTQENLKNLEIASQFQQDQQIYYQNTGQIAKQIFEQTIIPYSRKDIEQQQQQSIKVNDNKQQKKQINIVVQSNKYLEIKHQNTNKLNEKQQISI</sequence>
<dbReference type="AlphaFoldDB" id="A0A8S1T906"/>
<organism evidence="2 3">
    <name type="scientific">Paramecium pentaurelia</name>
    <dbReference type="NCBI Taxonomy" id="43138"/>
    <lineage>
        <taxon>Eukaryota</taxon>
        <taxon>Sar</taxon>
        <taxon>Alveolata</taxon>
        <taxon>Ciliophora</taxon>
        <taxon>Intramacronucleata</taxon>
        <taxon>Oligohymenophorea</taxon>
        <taxon>Peniculida</taxon>
        <taxon>Parameciidae</taxon>
        <taxon>Paramecium</taxon>
    </lineage>
</organism>
<evidence type="ECO:0000313" key="3">
    <source>
        <dbReference type="Proteomes" id="UP000689195"/>
    </source>
</evidence>
<keyword evidence="3" id="KW-1185">Reference proteome</keyword>
<evidence type="ECO:0000313" key="2">
    <source>
        <dbReference type="EMBL" id="CAD8148803.1"/>
    </source>
</evidence>
<dbReference type="OrthoDB" id="305165at2759"/>
<protein>
    <submittedName>
        <fullName evidence="2">Uncharacterized protein</fullName>
    </submittedName>
</protein>
<feature type="coiled-coil region" evidence="1">
    <location>
        <begin position="139"/>
        <end position="227"/>
    </location>
</feature>
<keyword evidence="1" id="KW-0175">Coiled coil</keyword>
<accession>A0A8S1T906</accession>
<proteinExistence type="predicted"/>
<evidence type="ECO:0000256" key="1">
    <source>
        <dbReference type="SAM" id="Coils"/>
    </source>
</evidence>
<comment type="caution">
    <text evidence="2">The sequence shown here is derived from an EMBL/GenBank/DDBJ whole genome shotgun (WGS) entry which is preliminary data.</text>
</comment>
<name>A0A8S1T906_9CILI</name>